<dbReference type="AlphaFoldDB" id="A0A8H3EZ63"/>
<evidence type="ECO:0000313" key="1">
    <source>
        <dbReference type="EMBL" id="CAF9914568.1"/>
    </source>
</evidence>
<comment type="caution">
    <text evidence="1">The sequence shown here is derived from an EMBL/GenBank/DDBJ whole genome shotgun (WGS) entry which is preliminary data.</text>
</comment>
<keyword evidence="2" id="KW-1185">Reference proteome</keyword>
<proteinExistence type="predicted"/>
<protein>
    <submittedName>
        <fullName evidence="1">Uncharacterized protein</fullName>
    </submittedName>
</protein>
<sequence length="226" mass="25187">MYFLTPVSKKNLDKVHKETCVVLSSGQIIARTLSLNDIDRFEKLPESMIEAGTSDQKYDLKAFDAAGRSFVCMVKIIHVQPDDVRVACCWTDILKDSKKISQNKAVRYSLKLSKGLLIFVSLKPDEPESENLESNLLNALCKEIGNGIVGGQVELSPGYEYLKAHSKELLGSGGWHKWAREFCGYILLGSDIRSKVNSKQDMSELHSVLLGEKEEYLGSAIPSFLL</sequence>
<organism evidence="1 2">
    <name type="scientific">Gomphillus americanus</name>
    <dbReference type="NCBI Taxonomy" id="1940652"/>
    <lineage>
        <taxon>Eukaryota</taxon>
        <taxon>Fungi</taxon>
        <taxon>Dikarya</taxon>
        <taxon>Ascomycota</taxon>
        <taxon>Pezizomycotina</taxon>
        <taxon>Lecanoromycetes</taxon>
        <taxon>OSLEUM clade</taxon>
        <taxon>Ostropomycetidae</taxon>
        <taxon>Ostropales</taxon>
        <taxon>Graphidaceae</taxon>
        <taxon>Gomphilloideae</taxon>
        <taxon>Gomphillus</taxon>
    </lineage>
</organism>
<name>A0A8H3EZ63_9LECA</name>
<evidence type="ECO:0000313" key="2">
    <source>
        <dbReference type="Proteomes" id="UP000664169"/>
    </source>
</evidence>
<dbReference type="EMBL" id="CAJPDQ010000009">
    <property type="protein sequence ID" value="CAF9914568.1"/>
    <property type="molecule type" value="Genomic_DNA"/>
</dbReference>
<accession>A0A8H3EZ63</accession>
<dbReference type="Proteomes" id="UP000664169">
    <property type="component" value="Unassembled WGS sequence"/>
</dbReference>
<gene>
    <name evidence="1" type="ORF">GOMPHAMPRED_008196</name>
</gene>
<reference evidence="1" key="1">
    <citation type="submission" date="2021-03" db="EMBL/GenBank/DDBJ databases">
        <authorList>
            <person name="Tagirdzhanova G."/>
        </authorList>
    </citation>
    <scope>NUCLEOTIDE SEQUENCE</scope>
</reference>